<dbReference type="PANTHER" id="PTHR15493:SF1">
    <property type="entry name" value="F-BOX ONLY PROTEIN 43"/>
    <property type="match status" value="1"/>
</dbReference>
<keyword evidence="3" id="KW-0863">Zinc-finger</keyword>
<name>A0A401SF61_CHIPU</name>
<dbReference type="GO" id="GO:0008270">
    <property type="term" value="F:zinc ion binding"/>
    <property type="evidence" value="ECO:0007669"/>
    <property type="project" value="UniProtKB-KW"/>
</dbReference>
<keyword evidence="4" id="KW-0833">Ubl conjugation pathway</keyword>
<keyword evidence="2" id="KW-0479">Metal-binding</keyword>
<dbReference type="SUPFAM" id="SSF81383">
    <property type="entry name" value="F-box domain"/>
    <property type="match status" value="1"/>
</dbReference>
<dbReference type="GO" id="GO:0045835">
    <property type="term" value="P:negative regulation of meiotic nuclear division"/>
    <property type="evidence" value="ECO:0007669"/>
    <property type="project" value="InterPro"/>
</dbReference>
<dbReference type="GO" id="GO:0016567">
    <property type="term" value="P:protein ubiquitination"/>
    <property type="evidence" value="ECO:0007669"/>
    <property type="project" value="UniProtKB-UniPathway"/>
</dbReference>
<dbReference type="PROSITE" id="PS51872">
    <property type="entry name" value="ZF_ZBR"/>
    <property type="match status" value="1"/>
</dbReference>
<evidence type="ECO:0000259" key="7">
    <source>
        <dbReference type="PROSITE" id="PS51872"/>
    </source>
</evidence>
<dbReference type="Pfam" id="PF00646">
    <property type="entry name" value="F-box"/>
    <property type="match status" value="1"/>
</dbReference>
<dbReference type="CDD" id="cd20365">
    <property type="entry name" value="BRcat_RBR_FBXO43"/>
    <property type="match status" value="1"/>
</dbReference>
<dbReference type="STRING" id="137246.A0A401SF61"/>
<evidence type="ECO:0000256" key="6">
    <source>
        <dbReference type="SAM" id="MobiDB-lite"/>
    </source>
</evidence>
<dbReference type="Gene3D" id="2.20.25.20">
    <property type="match status" value="1"/>
</dbReference>
<dbReference type="GO" id="GO:0005634">
    <property type="term" value="C:nucleus"/>
    <property type="evidence" value="ECO:0007669"/>
    <property type="project" value="TreeGrafter"/>
</dbReference>
<gene>
    <name evidence="8" type="ORF">chiPu_0007457</name>
</gene>
<dbReference type="PANTHER" id="PTHR15493">
    <property type="entry name" value="F-BOX ONLY PROTEIN 5 AND 43"/>
    <property type="match status" value="1"/>
</dbReference>
<feature type="domain" description="ZBR-type" evidence="7">
    <location>
        <begin position="632"/>
        <end position="680"/>
    </location>
</feature>
<dbReference type="GO" id="GO:0007088">
    <property type="term" value="P:regulation of mitotic nuclear division"/>
    <property type="evidence" value="ECO:0007669"/>
    <property type="project" value="InterPro"/>
</dbReference>
<keyword evidence="9" id="KW-1185">Reference proteome</keyword>
<protein>
    <recommendedName>
        <fullName evidence="7">ZBR-type domain-containing protein</fullName>
    </recommendedName>
</protein>
<keyword evidence="5" id="KW-0862">Zinc</keyword>
<comment type="caution">
    <text evidence="8">The sequence shown here is derived from an EMBL/GenBank/DDBJ whole genome shotgun (WGS) entry which is preliminary data.</text>
</comment>
<accession>A0A401SF61</accession>
<dbReference type="InterPro" id="IPR001810">
    <property type="entry name" value="F-box_dom"/>
</dbReference>
<dbReference type="Proteomes" id="UP000287033">
    <property type="component" value="Unassembled WGS sequence"/>
</dbReference>
<dbReference type="AlphaFoldDB" id="A0A401SF61"/>
<dbReference type="OMA" id="FCILCLH"/>
<evidence type="ECO:0000313" key="8">
    <source>
        <dbReference type="EMBL" id="GCC29021.1"/>
    </source>
</evidence>
<reference evidence="8 9" key="1">
    <citation type="journal article" date="2018" name="Nat. Ecol. Evol.">
        <title>Shark genomes provide insights into elasmobranch evolution and the origin of vertebrates.</title>
        <authorList>
            <person name="Hara Y"/>
            <person name="Yamaguchi K"/>
            <person name="Onimaru K"/>
            <person name="Kadota M"/>
            <person name="Koyanagi M"/>
            <person name="Keeley SD"/>
            <person name="Tatsumi K"/>
            <person name="Tanaka K"/>
            <person name="Motone F"/>
            <person name="Kageyama Y"/>
            <person name="Nozu R"/>
            <person name="Adachi N"/>
            <person name="Nishimura O"/>
            <person name="Nakagawa R"/>
            <person name="Tanegashima C"/>
            <person name="Kiyatake I"/>
            <person name="Matsumoto R"/>
            <person name="Murakumo K"/>
            <person name="Nishida K"/>
            <person name="Terakita A"/>
            <person name="Kuratani S"/>
            <person name="Sato K"/>
            <person name="Hyodo S Kuraku.S."/>
        </authorList>
    </citation>
    <scope>NUCLEOTIDE SEQUENCE [LARGE SCALE GENOMIC DNA]</scope>
</reference>
<dbReference type="EMBL" id="BEZZ01000229">
    <property type="protein sequence ID" value="GCC29021.1"/>
    <property type="molecule type" value="Genomic_DNA"/>
</dbReference>
<feature type="region of interest" description="Disordered" evidence="6">
    <location>
        <begin position="684"/>
        <end position="704"/>
    </location>
</feature>
<dbReference type="UniPathway" id="UPA00143"/>
<sequence length="704" mass="79411">MYNVHGWEKVERLCNSERWWLLVLTGCCVVLCAKMLRLLKHSCDLAISSEQQVTHHTESFKSGCRLLEQDSNYDEIESTTPSVNYSSETVEELESLLANMSPVVCNENRLSASRSSSFSVERKWCDQKRTDLTLPAHFETPRRTYKTIALRRRLLESHLSSSGSVELSGTLSQSNEASVMELSCTRKGYKDSFCSDSSLDSPEDFNSQALATSTLNSAESGISCRTKRYLFAQQRTSTIDDLQDKNELVPAEYITLEQSTISSKLDLNSFSFSEDYDECTSTEPFTSPSNHGQSEIHKGNQFLTPVNSFVMNLSINSAERALSRTASDGKLNISTTEDSGYNSLGFEKSDSFSNHECSLQELVQNQKRTPRMLDCKNSQRSFERTKRLSTLRERGSQSEADDEDRAAFLLRSDCNLESCIKENESVFEEEICEEPLKLKDFSCTPALKLVQEMCMRKRKRLRDAAVHDPHQSEEKTLSESMPSLCRLIGRKMGLDKVDILKELLSRNLTHVLATILCHLTIHDLGRIRMVSKIWKKIVKQDQASYLRGKDYLDEIRIQRMHSVPQAADAETRCNLPSRSALRTVQAQAKTAFTPTPSPHQEITPGGCSTVSKSTSKHEEFLKVAQTLFNDEALKPCPRCQSPARYNPMKKRGLCSREGCAFDFCTQCFCGFHGSKECVSRSTKRLVNKGGPPGSAQSKRNLKRL</sequence>
<evidence type="ECO:0000256" key="4">
    <source>
        <dbReference type="ARBA" id="ARBA00022786"/>
    </source>
</evidence>
<organism evidence="8 9">
    <name type="scientific">Chiloscyllium punctatum</name>
    <name type="common">Brownbanded bambooshark</name>
    <name type="synonym">Hemiscyllium punctatum</name>
    <dbReference type="NCBI Taxonomy" id="137246"/>
    <lineage>
        <taxon>Eukaryota</taxon>
        <taxon>Metazoa</taxon>
        <taxon>Chordata</taxon>
        <taxon>Craniata</taxon>
        <taxon>Vertebrata</taxon>
        <taxon>Chondrichthyes</taxon>
        <taxon>Elasmobranchii</taxon>
        <taxon>Galeomorphii</taxon>
        <taxon>Galeoidea</taxon>
        <taxon>Orectolobiformes</taxon>
        <taxon>Hemiscylliidae</taxon>
        <taxon>Chiloscyllium</taxon>
    </lineage>
</organism>
<evidence type="ECO:0000313" key="9">
    <source>
        <dbReference type="Proteomes" id="UP000287033"/>
    </source>
</evidence>
<evidence type="ECO:0000256" key="5">
    <source>
        <dbReference type="ARBA" id="ARBA00022833"/>
    </source>
</evidence>
<dbReference type="FunFam" id="2.20.25.20:FF:000006">
    <property type="entry name" value="F-box only protein 5"/>
    <property type="match status" value="1"/>
</dbReference>
<dbReference type="InterPro" id="IPR044064">
    <property type="entry name" value="ZF_ZBR"/>
</dbReference>
<comment type="pathway">
    <text evidence="1">Protein modification; protein ubiquitination.</text>
</comment>
<evidence type="ECO:0000256" key="2">
    <source>
        <dbReference type="ARBA" id="ARBA00022723"/>
    </source>
</evidence>
<dbReference type="OrthoDB" id="9984940at2759"/>
<evidence type="ECO:0000256" key="3">
    <source>
        <dbReference type="ARBA" id="ARBA00022771"/>
    </source>
</evidence>
<dbReference type="InterPro" id="IPR036047">
    <property type="entry name" value="F-box-like_dom_sf"/>
</dbReference>
<proteinExistence type="predicted"/>
<evidence type="ECO:0000256" key="1">
    <source>
        <dbReference type="ARBA" id="ARBA00004906"/>
    </source>
</evidence>
<dbReference type="InterPro" id="IPR047147">
    <property type="entry name" value="FBX5_43"/>
</dbReference>